<gene>
    <name evidence="1" type="ORF">PV662_47845</name>
</gene>
<organism evidence="1 2">
    <name type="scientific">Streptomyces europaeiscabiei</name>
    <dbReference type="NCBI Taxonomy" id="146819"/>
    <lineage>
        <taxon>Bacteria</taxon>
        <taxon>Bacillati</taxon>
        <taxon>Actinomycetota</taxon>
        <taxon>Actinomycetes</taxon>
        <taxon>Kitasatosporales</taxon>
        <taxon>Streptomycetaceae</taxon>
        <taxon>Streptomyces</taxon>
    </lineage>
</organism>
<comment type="caution">
    <text evidence="1">The sequence shown here is derived from an EMBL/GenBank/DDBJ whole genome shotgun (WGS) entry which is preliminary data.</text>
</comment>
<evidence type="ECO:0000313" key="2">
    <source>
        <dbReference type="Proteomes" id="UP001271274"/>
    </source>
</evidence>
<keyword evidence="2" id="KW-1185">Reference proteome</keyword>
<reference evidence="1 2" key="1">
    <citation type="journal article" date="2023" name="Microb. Genom.">
        <title>Mesoterricola silvestris gen. nov., sp. nov., Mesoterricola sediminis sp. nov., Geothrix oryzae sp. nov., Geothrix edaphica sp. nov., Geothrix rubra sp. nov., and Geothrix limicola sp. nov., six novel members of Acidobacteriota isolated from soils.</title>
        <authorList>
            <person name="Weisberg A.J."/>
            <person name="Pearce E."/>
            <person name="Kramer C.G."/>
            <person name="Chang J.H."/>
            <person name="Clarke C.R."/>
        </authorList>
    </citation>
    <scope>NUCLEOTIDE SEQUENCE [LARGE SCALE GENOMIC DNA]</scope>
    <source>
        <strain evidence="1 2">ID09-01A</strain>
    </source>
</reference>
<protein>
    <submittedName>
        <fullName evidence="1">Uncharacterized protein</fullName>
    </submittedName>
</protein>
<evidence type="ECO:0000313" key="1">
    <source>
        <dbReference type="EMBL" id="MDX3707255.1"/>
    </source>
</evidence>
<proteinExistence type="predicted"/>
<sequence length="82" mass="8950">MTPAEELRTAAAKLRPSSPAVAEHTAWVKIKPEVAEALTEWLEAQERTWSIGHTDHAFCPTQQCSQQAALAVARAINGGEQR</sequence>
<name>A0ABU4P212_9ACTN</name>
<accession>A0ABU4P212</accession>
<dbReference type="RefSeq" id="WP_319063979.1">
    <property type="nucleotide sequence ID" value="NZ_JARAUT010000011.1"/>
</dbReference>
<dbReference type="EMBL" id="JARAYU010000045">
    <property type="protein sequence ID" value="MDX3707255.1"/>
    <property type="molecule type" value="Genomic_DNA"/>
</dbReference>
<dbReference type="Proteomes" id="UP001271274">
    <property type="component" value="Unassembled WGS sequence"/>
</dbReference>